<keyword evidence="4 6" id="KW-0274">FAD</keyword>
<dbReference type="GO" id="GO:0050660">
    <property type="term" value="F:flavin adenine dinucleotide binding"/>
    <property type="evidence" value="ECO:0007669"/>
    <property type="project" value="InterPro"/>
</dbReference>
<dbReference type="AlphaFoldDB" id="A0A2A5W9F3"/>
<feature type="domain" description="Acyl-CoA dehydrogenase/oxidase N-terminal" evidence="9">
    <location>
        <begin position="6"/>
        <end position="118"/>
    </location>
</feature>
<feature type="domain" description="Acyl-CoA oxidase/dehydrogenase middle" evidence="8">
    <location>
        <begin position="123"/>
        <end position="215"/>
    </location>
</feature>
<dbReference type="Pfam" id="PF02771">
    <property type="entry name" value="Acyl-CoA_dh_N"/>
    <property type="match status" value="1"/>
</dbReference>
<dbReference type="Gene3D" id="1.20.140.10">
    <property type="entry name" value="Butyryl-CoA Dehydrogenase, subunit A, domain 3"/>
    <property type="match status" value="1"/>
</dbReference>
<name>A0A2A5W9F3_9GAMM</name>
<dbReference type="EMBL" id="NTJZ01000012">
    <property type="protein sequence ID" value="PDH32897.1"/>
    <property type="molecule type" value="Genomic_DNA"/>
</dbReference>
<evidence type="ECO:0000313" key="11">
    <source>
        <dbReference type="Proteomes" id="UP000219329"/>
    </source>
</evidence>
<protein>
    <submittedName>
        <fullName evidence="10">Pimeloyl-CoA dehydrogenase small subunit</fullName>
    </submittedName>
</protein>
<dbReference type="Gene3D" id="1.10.540.10">
    <property type="entry name" value="Acyl-CoA dehydrogenase/oxidase, N-terminal domain"/>
    <property type="match status" value="1"/>
</dbReference>
<gene>
    <name evidence="10" type="ORF">CNF02_10485</name>
</gene>
<proteinExistence type="inferred from homology"/>
<dbReference type="SUPFAM" id="SSF47203">
    <property type="entry name" value="Acyl-CoA dehydrogenase C-terminal domain-like"/>
    <property type="match status" value="1"/>
</dbReference>
<evidence type="ECO:0000313" key="10">
    <source>
        <dbReference type="EMBL" id="PDH32897.1"/>
    </source>
</evidence>
<evidence type="ECO:0000259" key="7">
    <source>
        <dbReference type="Pfam" id="PF00441"/>
    </source>
</evidence>
<dbReference type="InterPro" id="IPR046373">
    <property type="entry name" value="Acyl-CoA_Oxase/DH_mid-dom_sf"/>
</dbReference>
<keyword evidence="3 6" id="KW-0285">Flavoprotein</keyword>
<evidence type="ECO:0000259" key="8">
    <source>
        <dbReference type="Pfam" id="PF02770"/>
    </source>
</evidence>
<comment type="similarity">
    <text evidence="2 6">Belongs to the acyl-CoA dehydrogenase family.</text>
</comment>
<evidence type="ECO:0000256" key="3">
    <source>
        <dbReference type="ARBA" id="ARBA00022630"/>
    </source>
</evidence>
<evidence type="ECO:0000256" key="2">
    <source>
        <dbReference type="ARBA" id="ARBA00009347"/>
    </source>
</evidence>
<dbReference type="InterPro" id="IPR009075">
    <property type="entry name" value="AcylCo_DH/oxidase_C"/>
</dbReference>
<reference evidence="10 11" key="1">
    <citation type="submission" date="2017-08" db="EMBL/GenBank/DDBJ databases">
        <title>Fine stratification of microbial communities through a metagenomic profile of the photic zone.</title>
        <authorList>
            <person name="Haro-Moreno J.M."/>
            <person name="Lopez-Perez M."/>
            <person name="De La Torre J."/>
            <person name="Picazo A."/>
            <person name="Camacho A."/>
            <person name="Rodriguez-Valera F."/>
        </authorList>
    </citation>
    <scope>NUCLEOTIDE SEQUENCE [LARGE SCALE GENOMIC DNA]</scope>
    <source>
        <strain evidence="10">MED-G28</strain>
    </source>
</reference>
<evidence type="ECO:0000256" key="1">
    <source>
        <dbReference type="ARBA" id="ARBA00001974"/>
    </source>
</evidence>
<keyword evidence="5 6" id="KW-0560">Oxidoreductase</keyword>
<evidence type="ECO:0000256" key="5">
    <source>
        <dbReference type="ARBA" id="ARBA00023002"/>
    </source>
</evidence>
<evidence type="ECO:0000259" key="9">
    <source>
        <dbReference type="Pfam" id="PF02771"/>
    </source>
</evidence>
<dbReference type="InterPro" id="IPR013786">
    <property type="entry name" value="AcylCoA_DH/ox_N"/>
</dbReference>
<accession>A0A2A5W9F3</accession>
<comment type="caution">
    <text evidence="10">The sequence shown here is derived from an EMBL/GenBank/DDBJ whole genome shotgun (WGS) entry which is preliminary data.</text>
</comment>
<dbReference type="InterPro" id="IPR037069">
    <property type="entry name" value="AcylCoA_DH/ox_N_sf"/>
</dbReference>
<organism evidence="10 11">
    <name type="scientific">OM182 bacterium MED-G28</name>
    <dbReference type="NCBI Taxonomy" id="1986256"/>
    <lineage>
        <taxon>Bacteria</taxon>
        <taxon>Pseudomonadati</taxon>
        <taxon>Pseudomonadota</taxon>
        <taxon>Gammaproteobacteria</taxon>
        <taxon>OMG group</taxon>
        <taxon>OM182 clade</taxon>
    </lineage>
</organism>
<dbReference type="Pfam" id="PF02770">
    <property type="entry name" value="Acyl-CoA_dh_M"/>
    <property type="match status" value="1"/>
</dbReference>
<dbReference type="GO" id="GO:0003995">
    <property type="term" value="F:acyl-CoA dehydrogenase activity"/>
    <property type="evidence" value="ECO:0007669"/>
    <property type="project" value="TreeGrafter"/>
</dbReference>
<dbReference type="Pfam" id="PF00441">
    <property type="entry name" value="Acyl-CoA_dh_1"/>
    <property type="match status" value="1"/>
</dbReference>
<evidence type="ECO:0000256" key="4">
    <source>
        <dbReference type="ARBA" id="ARBA00022827"/>
    </source>
</evidence>
<dbReference type="Proteomes" id="UP000219329">
    <property type="component" value="Unassembled WGS sequence"/>
</dbReference>
<comment type="cofactor">
    <cofactor evidence="1 6">
        <name>FAD</name>
        <dbReference type="ChEBI" id="CHEBI:57692"/>
    </cofactor>
</comment>
<dbReference type="InterPro" id="IPR036250">
    <property type="entry name" value="AcylCo_DH-like_C"/>
</dbReference>
<dbReference type="InterPro" id="IPR006091">
    <property type="entry name" value="Acyl-CoA_Oxase/DH_mid-dom"/>
</dbReference>
<sequence length="377" mass="40618">MDFSYSEVQQMLQDSVQKFVQKSYDFKTRSKIIESEDGYSKENWRLFAELGWLAVPFSEEDGGLGGSAVDLIVMMEEFGKANLVEPFIATAVLSGGLISELGDGARKSELLEQLVTGKLQLSCAYAEMGSRFNLAKVGTTATVQGDKVLINGKKIAVLNGSNADQLLVVARESGEDIDVDGISIFLVDAASEGLGINSFTNIDGKKSSEIVLENVSVPASSRLGDAGSALSALQKIIDRATVSVSAEAVGAMELLLQKTVEYSKTRKQFGTSIGTFQALQHRMADMFIECQLARSIVVMAAMRLDSAESDLEKTKAVSAAKSRVGEAIRKVGQESIQIHGGIGMTDELDVGHLFKRVTALDIMFGNADYHTERFASL</sequence>
<dbReference type="PANTHER" id="PTHR43884">
    <property type="entry name" value="ACYL-COA DEHYDROGENASE"/>
    <property type="match status" value="1"/>
</dbReference>
<evidence type="ECO:0000256" key="6">
    <source>
        <dbReference type="RuleBase" id="RU362125"/>
    </source>
</evidence>
<dbReference type="SUPFAM" id="SSF56645">
    <property type="entry name" value="Acyl-CoA dehydrogenase NM domain-like"/>
    <property type="match status" value="1"/>
</dbReference>
<dbReference type="PANTHER" id="PTHR43884:SF20">
    <property type="entry name" value="ACYL-COA DEHYDROGENASE FADE28"/>
    <property type="match status" value="1"/>
</dbReference>
<feature type="domain" description="Acyl-CoA dehydrogenase/oxidase C-terminal" evidence="7">
    <location>
        <begin position="234"/>
        <end position="373"/>
    </location>
</feature>
<dbReference type="Gene3D" id="2.40.110.10">
    <property type="entry name" value="Butyryl-CoA Dehydrogenase, subunit A, domain 2"/>
    <property type="match status" value="1"/>
</dbReference>
<dbReference type="InterPro" id="IPR009100">
    <property type="entry name" value="AcylCoA_DH/oxidase_NM_dom_sf"/>
</dbReference>
<dbReference type="CDD" id="cd00567">
    <property type="entry name" value="ACAD"/>
    <property type="match status" value="1"/>
</dbReference>